<dbReference type="InParanoid" id="A0A0C2ZM65"/>
<dbReference type="EMBL" id="KN822173">
    <property type="protein sequence ID" value="KIM53707.1"/>
    <property type="molecule type" value="Genomic_DNA"/>
</dbReference>
<keyword evidence="2" id="KW-1185">Reference proteome</keyword>
<gene>
    <name evidence="1" type="ORF">SCLCIDRAFT_426799</name>
</gene>
<name>A0A0C2ZM65_9AGAM</name>
<dbReference type="HOGENOM" id="CLU_2334861_0_0_1"/>
<protein>
    <submittedName>
        <fullName evidence="1">Uncharacterized protein</fullName>
    </submittedName>
</protein>
<accession>A0A0C2ZM65</accession>
<sequence length="98" mass="11391">MPASQRIIYDLWTSRRIVENDRWSFPLPAVNHHHAMLLDANSVNVKTPFQISCLDQPGIPSLPYRRLLSQFLLRLKLLETVCLILTRYTKCTAGYAHR</sequence>
<reference evidence="1 2" key="1">
    <citation type="submission" date="2014-04" db="EMBL/GenBank/DDBJ databases">
        <authorList>
            <consortium name="DOE Joint Genome Institute"/>
            <person name="Kuo A."/>
            <person name="Kohler A."/>
            <person name="Nagy L.G."/>
            <person name="Floudas D."/>
            <person name="Copeland A."/>
            <person name="Barry K.W."/>
            <person name="Cichocki N."/>
            <person name="Veneault-Fourrey C."/>
            <person name="LaButti K."/>
            <person name="Lindquist E.A."/>
            <person name="Lipzen A."/>
            <person name="Lundell T."/>
            <person name="Morin E."/>
            <person name="Murat C."/>
            <person name="Sun H."/>
            <person name="Tunlid A."/>
            <person name="Henrissat B."/>
            <person name="Grigoriev I.V."/>
            <person name="Hibbett D.S."/>
            <person name="Martin F."/>
            <person name="Nordberg H.P."/>
            <person name="Cantor M.N."/>
            <person name="Hua S.X."/>
        </authorList>
    </citation>
    <scope>NUCLEOTIDE SEQUENCE [LARGE SCALE GENOMIC DNA]</scope>
    <source>
        <strain evidence="1 2">Foug A</strain>
    </source>
</reference>
<evidence type="ECO:0000313" key="2">
    <source>
        <dbReference type="Proteomes" id="UP000053989"/>
    </source>
</evidence>
<evidence type="ECO:0000313" key="1">
    <source>
        <dbReference type="EMBL" id="KIM53707.1"/>
    </source>
</evidence>
<dbReference type="Proteomes" id="UP000053989">
    <property type="component" value="Unassembled WGS sequence"/>
</dbReference>
<dbReference type="AlphaFoldDB" id="A0A0C2ZM65"/>
<proteinExistence type="predicted"/>
<organism evidence="1 2">
    <name type="scientific">Scleroderma citrinum Foug A</name>
    <dbReference type="NCBI Taxonomy" id="1036808"/>
    <lineage>
        <taxon>Eukaryota</taxon>
        <taxon>Fungi</taxon>
        <taxon>Dikarya</taxon>
        <taxon>Basidiomycota</taxon>
        <taxon>Agaricomycotina</taxon>
        <taxon>Agaricomycetes</taxon>
        <taxon>Agaricomycetidae</taxon>
        <taxon>Boletales</taxon>
        <taxon>Sclerodermatineae</taxon>
        <taxon>Sclerodermataceae</taxon>
        <taxon>Scleroderma</taxon>
    </lineage>
</organism>
<reference evidence="2" key="2">
    <citation type="submission" date="2015-01" db="EMBL/GenBank/DDBJ databases">
        <title>Evolutionary Origins and Diversification of the Mycorrhizal Mutualists.</title>
        <authorList>
            <consortium name="DOE Joint Genome Institute"/>
            <consortium name="Mycorrhizal Genomics Consortium"/>
            <person name="Kohler A."/>
            <person name="Kuo A."/>
            <person name="Nagy L.G."/>
            <person name="Floudas D."/>
            <person name="Copeland A."/>
            <person name="Barry K.W."/>
            <person name="Cichocki N."/>
            <person name="Veneault-Fourrey C."/>
            <person name="LaButti K."/>
            <person name="Lindquist E.A."/>
            <person name="Lipzen A."/>
            <person name="Lundell T."/>
            <person name="Morin E."/>
            <person name="Murat C."/>
            <person name="Riley R."/>
            <person name="Ohm R."/>
            <person name="Sun H."/>
            <person name="Tunlid A."/>
            <person name="Henrissat B."/>
            <person name="Grigoriev I.V."/>
            <person name="Hibbett D.S."/>
            <person name="Martin F."/>
        </authorList>
    </citation>
    <scope>NUCLEOTIDE SEQUENCE [LARGE SCALE GENOMIC DNA]</scope>
    <source>
        <strain evidence="2">Foug A</strain>
    </source>
</reference>